<feature type="domain" description="Helicase C-terminal" evidence="2">
    <location>
        <begin position="366"/>
        <end position="523"/>
    </location>
</feature>
<dbReference type="Pfam" id="PF04851">
    <property type="entry name" value="ResIII"/>
    <property type="match status" value="1"/>
</dbReference>
<dbReference type="PANTHER" id="PTHR47396:SF1">
    <property type="entry name" value="ATP-DEPENDENT HELICASE IRC3-RELATED"/>
    <property type="match status" value="1"/>
</dbReference>
<dbReference type="GO" id="GO:0003677">
    <property type="term" value="F:DNA binding"/>
    <property type="evidence" value="ECO:0007669"/>
    <property type="project" value="InterPro"/>
</dbReference>
<dbReference type="GO" id="GO:0016787">
    <property type="term" value="F:hydrolase activity"/>
    <property type="evidence" value="ECO:0007669"/>
    <property type="project" value="InterPro"/>
</dbReference>
<dbReference type="Gene3D" id="3.40.50.300">
    <property type="entry name" value="P-loop containing nucleotide triphosphate hydrolases"/>
    <property type="match status" value="2"/>
</dbReference>
<sequence length="1107" mass="123253">MVTRAMAQRFEGSLPERFHLSGNIGGNMIQQLRVGAIRGGLEVEAETDARGRVVAFDVVVPSGERIRVLPNGANSEEADTPVLVTPKSGFPRDEAGWDLAARRGVRWQSPLPQAADLVDTEAARLRRDAAVLSWRDQFAFREEEALADGVMSPGLRGPQIGALHAVLAHWKVSEDPATVVMPTGTGKTETMLALLVAQRIPRLLVVVPSDALRGQIGHKFLTLGWLKEFRIVGEGAHLPVVGMLKESPRSREDADRILMQCNVVVTTMAIANGMSLRDDALTSWASHVFIDEAHHVAARTWDAFKARMATARILQFTATPFRQDGKLVDGKIIFNYPLRRAQAEGYFRAVTFRAVKEFDPRRADTAICAAAIEVLDRDRAAGHDHLVMARTDSVPAAERLHAIYQQMAPKHRPVLLHSRQSAGARQAGLAALRSRASRIVICVDMLGEGFDLPALKIAALHDMHKSLAITLQFTGRFTRSAYGIGDATVIANVADANVEQKLQDLYAEDADWNELLRKLSEGATRREVRRSDFVDGFREANPVISLQNIFPKMSAVVFKTACVAWQPDAIVEKFPAGRLYAGPYINREARTLIVVARDQLPVPWGDIRDLKETFWHLYLLHWDADSGLLFINSSDNSSVHEDLATVVAGDTARLIRGETIFRSMHGLNRFVIMSLGLRHLLNRNIQFSMHNGADVGQALATAMRENKAKSNLFGKGFEHGEPVTFGCSQKGRVWSHRIAYDLSDWVDWCHDVGAKLNDATIATEDVFRNVVIPREVAERPESVAIAVEWHPELLARQHERVLLQVGQHEASLYDISLAISSHELAGPVRFAMVIDEINAVVEYEIRIADGRAVFVHVSGPEGSISTRRGVYRSLVEWFAENPPTVYFADGALMVANELFPLPDAHRRVPFPLERILTWDWAGTNIRMESQRDERRPESIQRKVILALLGEPAETRFDVVFDDDGSGEIADVVALRVTEHTLLVRLYHCKFSSEDVAGARVKDLYEVCGQAQRSVSWKGMIARMLDRMRRREVERNQQGGTRLDLGELATLHDIARRLNTLSVDLEIFAVQPGVSKQAVSQAQLALLGVTENYVRETYDAPFWLIANP</sequence>
<dbReference type="SMART" id="SM00490">
    <property type="entry name" value="HELICc"/>
    <property type="match status" value="1"/>
</dbReference>
<organism evidence="3">
    <name type="scientific">Ralstonia solanacearum</name>
    <name type="common">Pseudomonas solanacearum</name>
    <dbReference type="NCBI Taxonomy" id="305"/>
    <lineage>
        <taxon>Bacteria</taxon>
        <taxon>Pseudomonadati</taxon>
        <taxon>Pseudomonadota</taxon>
        <taxon>Betaproteobacteria</taxon>
        <taxon>Burkholderiales</taxon>
        <taxon>Burkholderiaceae</taxon>
        <taxon>Ralstonia</taxon>
        <taxon>Ralstonia solanacearum species complex</taxon>
    </lineage>
</organism>
<dbReference type="InterPro" id="IPR027417">
    <property type="entry name" value="P-loop_NTPase"/>
</dbReference>
<dbReference type="PANTHER" id="PTHR47396">
    <property type="entry name" value="TYPE I RESTRICTION ENZYME ECOKI R PROTEIN"/>
    <property type="match status" value="1"/>
</dbReference>
<dbReference type="PROSITE" id="PS51192">
    <property type="entry name" value="HELICASE_ATP_BIND_1"/>
    <property type="match status" value="1"/>
</dbReference>
<dbReference type="Pfam" id="PF00271">
    <property type="entry name" value="Helicase_C"/>
    <property type="match status" value="1"/>
</dbReference>
<dbReference type="InterPro" id="IPR014001">
    <property type="entry name" value="Helicase_ATP-bd"/>
</dbReference>
<evidence type="ECO:0000313" key="3">
    <source>
        <dbReference type="EMBL" id="CUV15571.1"/>
    </source>
</evidence>
<name>A0A0S4U0E1_RALSL</name>
<feature type="domain" description="Helicase ATP-binding" evidence="1">
    <location>
        <begin position="168"/>
        <end position="338"/>
    </location>
</feature>
<gene>
    <name evidence="3" type="ORF">RUN39_v1_1680012</name>
</gene>
<dbReference type="AlphaFoldDB" id="A0A0S4U0E1"/>
<reference evidence="3" key="1">
    <citation type="submission" date="2015-10" db="EMBL/GenBank/DDBJ databases">
        <authorList>
            <person name="Gilbert D.G."/>
        </authorList>
    </citation>
    <scope>NUCLEOTIDE SEQUENCE</scope>
    <source>
        <strain evidence="3">Phyl III-seqv23</strain>
    </source>
</reference>
<dbReference type="CDD" id="cd18785">
    <property type="entry name" value="SF2_C"/>
    <property type="match status" value="1"/>
</dbReference>
<dbReference type="GO" id="GO:0005829">
    <property type="term" value="C:cytosol"/>
    <property type="evidence" value="ECO:0007669"/>
    <property type="project" value="TreeGrafter"/>
</dbReference>
<dbReference type="CDD" id="cd17926">
    <property type="entry name" value="DEXHc_RE"/>
    <property type="match status" value="1"/>
</dbReference>
<dbReference type="InterPro" id="IPR050742">
    <property type="entry name" value="Helicase_Restrict-Modif_Enz"/>
</dbReference>
<evidence type="ECO:0000259" key="1">
    <source>
        <dbReference type="PROSITE" id="PS51192"/>
    </source>
</evidence>
<dbReference type="SUPFAM" id="SSF52540">
    <property type="entry name" value="P-loop containing nucleoside triphosphate hydrolases"/>
    <property type="match status" value="1"/>
</dbReference>
<accession>A0A0S4U0E1</accession>
<dbReference type="EMBL" id="LN899819">
    <property type="protein sequence ID" value="CUV15571.1"/>
    <property type="molecule type" value="Genomic_DNA"/>
</dbReference>
<evidence type="ECO:0000259" key="2">
    <source>
        <dbReference type="PROSITE" id="PS51194"/>
    </source>
</evidence>
<protein>
    <submittedName>
        <fullName evidence="3">Type III restriction protein res subunit</fullName>
    </submittedName>
</protein>
<dbReference type="InterPro" id="IPR006935">
    <property type="entry name" value="Helicase/UvrB_N"/>
</dbReference>
<dbReference type="GO" id="GO:0005524">
    <property type="term" value="F:ATP binding"/>
    <property type="evidence" value="ECO:0007669"/>
    <property type="project" value="InterPro"/>
</dbReference>
<dbReference type="InterPro" id="IPR001650">
    <property type="entry name" value="Helicase_C-like"/>
</dbReference>
<proteinExistence type="predicted"/>
<dbReference type="PROSITE" id="PS51194">
    <property type="entry name" value="HELICASE_CTER"/>
    <property type="match status" value="1"/>
</dbReference>
<dbReference type="SMART" id="SM00487">
    <property type="entry name" value="DEXDc"/>
    <property type="match status" value="1"/>
</dbReference>